<name>A0ACC2DI22_DIPCM</name>
<sequence>MRYSSHNSCNRFLTKKWRNKESSHAISLLETHPKLPQKHNRLLNPIISALGKNGKSQAVILLYKQLRQSRFEPSVYSFAALLNACARKEALSLGKVIHAEILNSHLQSDVLIGNALIHMYSKCGRLDSARHIFLNLTKRDIVSWNIMMAGFVQNGCSQEALLLFQHMEGQGFKPDRVSYLAVLKACSNVGALEQGKRIHAKLIESGCDSDVFLGSALIDMYAKCGSIDEARQVFSNLPERDVVSWTSVISGFTQQGRGEEALHLFQEMRKEGIKPNKVTFICALKACSGTGALDQGEEIHKMLSEYGMKCDLSIGTSLVHMYAKCGSISKALHVFFKLPQRDVFSWTALISGLIDNGQSSYALQLFEKMQNEAVVPNRVTYLCVLKACGSIKALDKGQFIHLQLMRNGLIHDLSVANTLLSMYVKCGNMDKARQVFSESQRHNLVAWNAMIDGYAEHQNGLQALRLFEEMQKQGVKPDKVTFLSVLKACRNIGALDKGRYIHAKIISSDLKIDGSVGNILVDMYCKCGRLDDACEVFWKLPERDAVSWNTLLDAFAQQGNVKEAFHLFEKMQLENVKPDKVSFVCLLKACSNAGLLDEGYFLFESMHNNYGVLPEMEHYTCMVDLLGRSGDLYKAADFISKMPIQPDAAMWMSLLGACQTHGNLELGQDAFESVLKLEPRNAAAYAMMSNIYAAARMRSHEAGLRTDLTYL</sequence>
<organism evidence="1 2">
    <name type="scientific">Diphasiastrum complanatum</name>
    <name type="common">Issler's clubmoss</name>
    <name type="synonym">Lycopodium complanatum</name>
    <dbReference type="NCBI Taxonomy" id="34168"/>
    <lineage>
        <taxon>Eukaryota</taxon>
        <taxon>Viridiplantae</taxon>
        <taxon>Streptophyta</taxon>
        <taxon>Embryophyta</taxon>
        <taxon>Tracheophyta</taxon>
        <taxon>Lycopodiopsida</taxon>
        <taxon>Lycopodiales</taxon>
        <taxon>Lycopodiaceae</taxon>
        <taxon>Lycopodioideae</taxon>
        <taxon>Diphasiastrum</taxon>
    </lineage>
</organism>
<evidence type="ECO:0000313" key="1">
    <source>
        <dbReference type="EMBL" id="KAJ7553994.1"/>
    </source>
</evidence>
<reference evidence="2" key="1">
    <citation type="journal article" date="2024" name="Proc. Natl. Acad. Sci. U.S.A.">
        <title>Extraordinary preservation of gene collinearity over three hundred million years revealed in homosporous lycophytes.</title>
        <authorList>
            <person name="Li C."/>
            <person name="Wickell D."/>
            <person name="Kuo L.Y."/>
            <person name="Chen X."/>
            <person name="Nie B."/>
            <person name="Liao X."/>
            <person name="Peng D."/>
            <person name="Ji J."/>
            <person name="Jenkins J."/>
            <person name="Williams M."/>
            <person name="Shu S."/>
            <person name="Plott C."/>
            <person name="Barry K."/>
            <person name="Rajasekar S."/>
            <person name="Grimwood J."/>
            <person name="Han X."/>
            <person name="Sun S."/>
            <person name="Hou Z."/>
            <person name="He W."/>
            <person name="Dai G."/>
            <person name="Sun C."/>
            <person name="Schmutz J."/>
            <person name="Leebens-Mack J.H."/>
            <person name="Li F.W."/>
            <person name="Wang L."/>
        </authorList>
    </citation>
    <scope>NUCLEOTIDE SEQUENCE [LARGE SCALE GENOMIC DNA]</scope>
    <source>
        <strain evidence="2">cv. PW_Plant_1</strain>
    </source>
</reference>
<protein>
    <submittedName>
        <fullName evidence="1">Uncharacterized protein</fullName>
    </submittedName>
</protein>
<comment type="caution">
    <text evidence="1">The sequence shown here is derived from an EMBL/GenBank/DDBJ whole genome shotgun (WGS) entry which is preliminary data.</text>
</comment>
<evidence type="ECO:0000313" key="2">
    <source>
        <dbReference type="Proteomes" id="UP001162992"/>
    </source>
</evidence>
<gene>
    <name evidence="1" type="ORF">O6H91_06G122000</name>
</gene>
<proteinExistence type="predicted"/>
<dbReference type="Proteomes" id="UP001162992">
    <property type="component" value="Chromosome 6"/>
</dbReference>
<accession>A0ACC2DI22</accession>
<keyword evidence="2" id="KW-1185">Reference proteome</keyword>
<dbReference type="EMBL" id="CM055097">
    <property type="protein sequence ID" value="KAJ7553994.1"/>
    <property type="molecule type" value="Genomic_DNA"/>
</dbReference>